<dbReference type="CDD" id="cd18809">
    <property type="entry name" value="SF1_C_RecD"/>
    <property type="match status" value="1"/>
</dbReference>
<name>A0A1V0SAZ4_9VIRU</name>
<dbReference type="InterPro" id="IPR027417">
    <property type="entry name" value="P-loop_NTPase"/>
</dbReference>
<dbReference type="InterPro" id="IPR027785">
    <property type="entry name" value="UvrD-like_helicase_C"/>
</dbReference>
<keyword evidence="4" id="KW-0378">Hydrolase</keyword>
<dbReference type="GO" id="GO:0005524">
    <property type="term" value="F:ATP binding"/>
    <property type="evidence" value="ECO:0007669"/>
    <property type="project" value="UniProtKB-KW"/>
</dbReference>
<dbReference type="InterPro" id="IPR050534">
    <property type="entry name" value="Coronavir_polyprotein_1ab"/>
</dbReference>
<dbReference type="GO" id="GO:0003678">
    <property type="term" value="F:DNA helicase activity"/>
    <property type="evidence" value="ECO:0007669"/>
    <property type="project" value="UniProtKB-ARBA"/>
</dbReference>
<evidence type="ECO:0000313" key="4">
    <source>
        <dbReference type="EMBL" id="ARF08882.1"/>
    </source>
</evidence>
<feature type="domain" description="UvrD-like helicase C-terminal" evidence="3">
    <location>
        <begin position="637"/>
        <end position="686"/>
    </location>
</feature>
<gene>
    <name evidence="4" type="ORF">Catovirus_1_932</name>
</gene>
<evidence type="ECO:0000259" key="3">
    <source>
        <dbReference type="Pfam" id="PF13538"/>
    </source>
</evidence>
<keyword evidence="4" id="KW-0347">Helicase</keyword>
<dbReference type="PANTHER" id="PTHR43788">
    <property type="entry name" value="DNA2/NAM7 HELICASE FAMILY MEMBER"/>
    <property type="match status" value="1"/>
</dbReference>
<protein>
    <submittedName>
        <fullName evidence="4">UvrD-family helicase</fullName>
    </submittedName>
</protein>
<keyword evidence="1" id="KW-0547">Nucleotide-binding</keyword>
<evidence type="ECO:0000256" key="2">
    <source>
        <dbReference type="ARBA" id="ARBA00022840"/>
    </source>
</evidence>
<sequence>MDIGYYFSNEVKTRAKHSSTKFRQLISDLASKKVISLLEYTYLFNFLKEGGTIVNVNWFIEIAKKANMEDFNEESIKLFENLLTNQDKRLIFNNSHLIKDLVEKNVFEFSGDQKRAITDILNFFVDFNQKTFGLYGYAGTGKTTTIVELTSYLIKKGLIKSIAYTAPTNKAVNIIKAKFRQHLKEIAEEKTGTKYDNNYNMEDLLEVLYKKGIKIEFITIHRLLNYKNDFDSEGERIFLQKGETNIKEYQVVIIDECSMLPFKIIKHLFEDVRTTNRNNGDNFNKSPKLLFTGDRAQLNAVNELNNVLFNYDNNMVKKMLHSDTNKTKSQYVSTSNEIEITTNSLGNDIKNMKYVIMKEVMRSKIDNIVNLCINVRQWLEKEIKNPEPRKFVGEGVSIYKHDPKIKKTDGKWFKTFLNNFENNEGSLQTSNIILTWTNRQCEEYNNCVRKIVFKNKEKIDKFEKGDILMLNDFYNIDESKSDKDKDDKKRFYTSEQIKVMEIEKTQKKCADFTLNLSKSANKIKGINHIEEKFKNTVKLLNSKTKRNYQVWKLYVNRLTDIYDKTTETQLITVIHDSCDRLLNDEKINAAGIIKKFRDTILAEYKEQQKTIEKVIIRQLWRDWSKIFIEPFAKVNYGCSITTHKSQSSTYVNAFIDVNDILLNNSNEEAKRCLYTALTRASKQVHLLI</sequence>
<organism evidence="4">
    <name type="scientific">Catovirus CTV1</name>
    <dbReference type="NCBI Taxonomy" id="1977631"/>
    <lineage>
        <taxon>Viruses</taxon>
        <taxon>Varidnaviria</taxon>
        <taxon>Bamfordvirae</taxon>
        <taxon>Nucleocytoviricota</taxon>
        <taxon>Megaviricetes</taxon>
        <taxon>Imitervirales</taxon>
        <taxon>Mimiviridae</taxon>
        <taxon>Klosneuvirinae</taxon>
        <taxon>Catovirus</taxon>
    </lineage>
</organism>
<evidence type="ECO:0000256" key="1">
    <source>
        <dbReference type="ARBA" id="ARBA00022741"/>
    </source>
</evidence>
<dbReference type="PANTHER" id="PTHR43788:SF6">
    <property type="entry name" value="DNA HELICASE B"/>
    <property type="match status" value="1"/>
</dbReference>
<proteinExistence type="predicted"/>
<accession>A0A1V0SAZ4</accession>
<dbReference type="SUPFAM" id="SSF52540">
    <property type="entry name" value="P-loop containing nucleoside triphosphate hydrolases"/>
    <property type="match status" value="1"/>
</dbReference>
<dbReference type="EMBL" id="KY684083">
    <property type="protein sequence ID" value="ARF08882.1"/>
    <property type="molecule type" value="Genomic_DNA"/>
</dbReference>
<reference evidence="4" key="1">
    <citation type="journal article" date="2017" name="Science">
        <title>Giant viruses with an expanded complement of translation system components.</title>
        <authorList>
            <person name="Schulz F."/>
            <person name="Yutin N."/>
            <person name="Ivanova N.N."/>
            <person name="Ortega D.R."/>
            <person name="Lee T.K."/>
            <person name="Vierheilig J."/>
            <person name="Daims H."/>
            <person name="Horn M."/>
            <person name="Wagner M."/>
            <person name="Jensen G.J."/>
            <person name="Kyrpides N.C."/>
            <person name="Koonin E.V."/>
            <person name="Woyke T."/>
        </authorList>
    </citation>
    <scope>NUCLEOTIDE SEQUENCE</scope>
    <source>
        <strain evidence="4">CTV1</strain>
    </source>
</reference>
<dbReference type="Gene3D" id="3.40.50.300">
    <property type="entry name" value="P-loop containing nucleotide triphosphate hydrolases"/>
    <property type="match status" value="2"/>
</dbReference>
<dbReference type="Pfam" id="PF13538">
    <property type="entry name" value="UvrD_C_2"/>
    <property type="match status" value="1"/>
</dbReference>
<dbReference type="Pfam" id="PF13245">
    <property type="entry name" value="AAA_19"/>
    <property type="match status" value="1"/>
</dbReference>
<keyword evidence="2" id="KW-0067">ATP-binding</keyword>